<keyword evidence="8" id="KW-1185">Reference proteome</keyword>
<evidence type="ECO:0000313" key="8">
    <source>
        <dbReference type="Proteomes" id="UP000232323"/>
    </source>
</evidence>
<feature type="compositionally biased region" description="Polar residues" evidence="5">
    <location>
        <begin position="973"/>
        <end position="1035"/>
    </location>
</feature>
<feature type="compositionally biased region" description="Low complexity" evidence="5">
    <location>
        <begin position="144"/>
        <end position="164"/>
    </location>
</feature>
<dbReference type="Gene3D" id="3.30.40.10">
    <property type="entry name" value="Zinc/RING finger domain, C3HC4 (zinc finger)"/>
    <property type="match status" value="1"/>
</dbReference>
<feature type="region of interest" description="Disordered" evidence="5">
    <location>
        <begin position="395"/>
        <end position="433"/>
    </location>
</feature>
<feature type="compositionally biased region" description="Low complexity" evidence="5">
    <location>
        <begin position="415"/>
        <end position="426"/>
    </location>
</feature>
<evidence type="ECO:0000256" key="2">
    <source>
        <dbReference type="ARBA" id="ARBA00022771"/>
    </source>
</evidence>
<feature type="region of interest" description="Disordered" evidence="5">
    <location>
        <begin position="241"/>
        <end position="300"/>
    </location>
</feature>
<dbReference type="SUPFAM" id="SSF57850">
    <property type="entry name" value="RING/U-box"/>
    <property type="match status" value="1"/>
</dbReference>
<dbReference type="InterPro" id="IPR013083">
    <property type="entry name" value="Znf_RING/FYVE/PHD"/>
</dbReference>
<keyword evidence="3" id="KW-0862">Zinc</keyword>
<gene>
    <name evidence="7" type="ORF">CEUSTIGMA_g8033.t1</name>
</gene>
<feature type="compositionally biased region" description="Polar residues" evidence="5">
    <location>
        <begin position="241"/>
        <end position="261"/>
    </location>
</feature>
<proteinExistence type="predicted"/>
<dbReference type="GO" id="GO:0008270">
    <property type="term" value="F:zinc ion binding"/>
    <property type="evidence" value="ECO:0007669"/>
    <property type="project" value="UniProtKB-KW"/>
</dbReference>
<feature type="region of interest" description="Disordered" evidence="5">
    <location>
        <begin position="968"/>
        <end position="1035"/>
    </location>
</feature>
<comment type="caution">
    <text evidence="7">The sequence shown here is derived from an EMBL/GenBank/DDBJ whole genome shotgun (WGS) entry which is preliminary data.</text>
</comment>
<evidence type="ECO:0000259" key="6">
    <source>
        <dbReference type="PROSITE" id="PS50089"/>
    </source>
</evidence>
<reference evidence="7 8" key="1">
    <citation type="submission" date="2017-08" db="EMBL/GenBank/DDBJ databases">
        <title>Acidophilic green algal genome provides insights into adaptation to an acidic environment.</title>
        <authorList>
            <person name="Hirooka S."/>
            <person name="Hirose Y."/>
            <person name="Kanesaki Y."/>
            <person name="Higuchi S."/>
            <person name="Fujiwara T."/>
            <person name="Onuma R."/>
            <person name="Era A."/>
            <person name="Ohbayashi R."/>
            <person name="Uzuka A."/>
            <person name="Nozaki H."/>
            <person name="Yoshikawa H."/>
            <person name="Miyagishima S.Y."/>
        </authorList>
    </citation>
    <scope>NUCLEOTIDE SEQUENCE [LARGE SCALE GENOMIC DNA]</scope>
    <source>
        <strain evidence="7 8">NIES-2499</strain>
    </source>
</reference>
<sequence length="1035" mass="110793">MKCCQKGAVKGPVRTVDTPKTLADVHHATKEQRSYLPSLLAPSVLKTNLNTAADASIADSDQDQCVSDMLCPLCTHLITLAVEIRPCGHSFCASCLSHHFGAQLQAGILLTCPFRNCRRPERIVADPGTRYLVNKLRRARRSRNGSSSSCSMNGGSSCSRTGGSSSSGGGLSSMDTLPHVPECVLSARDHVHAVGYEAASLNYEASIHIDGKYVQQLPQQEQLQHCASDSGCTANAQVPQLSSNSAHNHPQRQQLDHSAQNHQHHPPASVSSFRHYEEASTSLRQHQEHSSPDRPPLLRNHSRLQQPAAHTTQCLINPNSQVIGPWFPEDALGLDGMPFGWGNYGAVSPARPHPEIPVRKGARVVTIEDDVPVDPNLALFDVVTRMVAEALHEEEQELKTKQRRGGSCTSLTEASGQQGINSGGSSEDTLRCSKDNGYDSELRGNPTIHAASTLSENPTIHAASTLSENPIRTPALGSLTCLGDTASHTIDGISSESEPVDETVAMEALVAEAANRHYGQVHTRLRSVESPNTLQLPVAPAQAVGDSRCLPVWEVLGTPAAAASTLGVPPPHGGVRRAPRRSVDLSLLGSPATLAAAATRLAAASAAAVMVSPRMLCQGAAASALGRSLLLLEDNATSQSVATPPPAAPSPVSSAFPTTSVEDVLRTPDAALTFSVRSRSIRPRLLSFLSPSASTSAEELETSMSRNASASAPDRLEHAPADLHKDAGGRPAVRFASRRQHATRTSSLHTTRVWEWEAGGSAEAVLPDECHHSCMPQCHLAAALAGSDDEEEVLDAQEDGLFRRGAVQRVLRTGSSDGVLSSEGEERVQRAVEEEVAIHSHYVDADEIGVLPQSYIQAPTHNQSATITTSPFARDMPSTSRSAECHEFCDVAECHHHSATSTIDVSEAVRPHSREDSSDDLLWGRDCLTRACPAHQGCQWLSPERHFLSPLGYGMKPPPATPATLQTLARTQPQDARTQPQDAKTQPQDAKTQPQDARTQPQDARTQPQDARTQPQDAGTQPQDAKTQPQDARTQ</sequence>
<dbReference type="PROSITE" id="PS00518">
    <property type="entry name" value="ZF_RING_1"/>
    <property type="match status" value="1"/>
</dbReference>
<protein>
    <recommendedName>
        <fullName evidence="6">RING-type domain-containing protein</fullName>
    </recommendedName>
</protein>
<evidence type="ECO:0000256" key="4">
    <source>
        <dbReference type="PROSITE-ProRule" id="PRU00175"/>
    </source>
</evidence>
<evidence type="ECO:0000313" key="7">
    <source>
        <dbReference type="EMBL" id="GAX80598.1"/>
    </source>
</evidence>
<feature type="non-terminal residue" evidence="7">
    <location>
        <position position="1035"/>
    </location>
</feature>
<dbReference type="InterPro" id="IPR018957">
    <property type="entry name" value="Znf_C3HC4_RING-type"/>
</dbReference>
<name>A0A250XBZ4_9CHLO</name>
<feature type="domain" description="RING-type" evidence="6">
    <location>
        <begin position="71"/>
        <end position="116"/>
    </location>
</feature>
<dbReference type="InterPro" id="IPR001841">
    <property type="entry name" value="Znf_RING"/>
</dbReference>
<dbReference type="EMBL" id="BEGY01000054">
    <property type="protein sequence ID" value="GAX80598.1"/>
    <property type="molecule type" value="Genomic_DNA"/>
</dbReference>
<dbReference type="PROSITE" id="PS50089">
    <property type="entry name" value="ZF_RING_2"/>
    <property type="match status" value="1"/>
</dbReference>
<accession>A0A250XBZ4</accession>
<organism evidence="7 8">
    <name type="scientific">Chlamydomonas eustigma</name>
    <dbReference type="NCBI Taxonomy" id="1157962"/>
    <lineage>
        <taxon>Eukaryota</taxon>
        <taxon>Viridiplantae</taxon>
        <taxon>Chlorophyta</taxon>
        <taxon>core chlorophytes</taxon>
        <taxon>Chlorophyceae</taxon>
        <taxon>CS clade</taxon>
        <taxon>Chlamydomonadales</taxon>
        <taxon>Chlamydomonadaceae</taxon>
        <taxon>Chlamydomonas</taxon>
    </lineage>
</organism>
<dbReference type="InterPro" id="IPR017907">
    <property type="entry name" value="Znf_RING_CS"/>
</dbReference>
<evidence type="ECO:0000256" key="1">
    <source>
        <dbReference type="ARBA" id="ARBA00022723"/>
    </source>
</evidence>
<feature type="region of interest" description="Disordered" evidence="5">
    <location>
        <begin position="136"/>
        <end position="172"/>
    </location>
</feature>
<keyword evidence="2 4" id="KW-0863">Zinc-finger</keyword>
<evidence type="ECO:0000256" key="5">
    <source>
        <dbReference type="SAM" id="MobiDB-lite"/>
    </source>
</evidence>
<dbReference type="AlphaFoldDB" id="A0A250XBZ4"/>
<dbReference type="Pfam" id="PF00097">
    <property type="entry name" value="zf-C3HC4"/>
    <property type="match status" value="1"/>
</dbReference>
<evidence type="ECO:0000256" key="3">
    <source>
        <dbReference type="ARBA" id="ARBA00022833"/>
    </source>
</evidence>
<dbReference type="OrthoDB" id="553223at2759"/>
<dbReference type="Proteomes" id="UP000232323">
    <property type="component" value="Unassembled WGS sequence"/>
</dbReference>
<keyword evidence="1" id="KW-0479">Metal-binding</keyword>